<dbReference type="PANTHER" id="PTHR10434:SF9">
    <property type="entry name" value="PHOSPHOLIPID_GLYCEROL ACYLTRANSFERASE DOMAIN-CONTAINING PROTEIN"/>
    <property type="match status" value="1"/>
</dbReference>
<accession>A0A418Y2P7</accession>
<dbReference type="InterPro" id="IPR002123">
    <property type="entry name" value="Plipid/glycerol_acylTrfase"/>
</dbReference>
<gene>
    <name evidence="5" type="ORF">D4A39_02865</name>
</gene>
<keyword evidence="3 5" id="KW-0012">Acyltransferase</keyword>
<evidence type="ECO:0000313" key="6">
    <source>
        <dbReference type="Proteomes" id="UP000283734"/>
    </source>
</evidence>
<dbReference type="GO" id="GO:0003841">
    <property type="term" value="F:1-acylglycerol-3-phosphate O-acyltransferase activity"/>
    <property type="evidence" value="ECO:0007669"/>
    <property type="project" value="TreeGrafter"/>
</dbReference>
<evidence type="ECO:0000313" key="5">
    <source>
        <dbReference type="EMBL" id="RJG19806.1"/>
    </source>
</evidence>
<feature type="domain" description="Phospholipid/glycerol acyltransferase" evidence="4">
    <location>
        <begin position="51"/>
        <end position="162"/>
    </location>
</feature>
<dbReference type="SUPFAM" id="SSF69593">
    <property type="entry name" value="Glycerol-3-phosphate (1)-acyltransferase"/>
    <property type="match status" value="1"/>
</dbReference>
<dbReference type="EMBL" id="QYYA01000001">
    <property type="protein sequence ID" value="RJG19806.1"/>
    <property type="molecule type" value="Genomic_DNA"/>
</dbReference>
<evidence type="ECO:0000259" key="4">
    <source>
        <dbReference type="SMART" id="SM00563"/>
    </source>
</evidence>
<keyword evidence="6" id="KW-1185">Reference proteome</keyword>
<dbReference type="AlphaFoldDB" id="A0A418Y2P7"/>
<organism evidence="5 6">
    <name type="scientific">Alcanivorax profundi</name>
    <dbReference type="NCBI Taxonomy" id="2338368"/>
    <lineage>
        <taxon>Bacteria</taxon>
        <taxon>Pseudomonadati</taxon>
        <taxon>Pseudomonadota</taxon>
        <taxon>Gammaproteobacteria</taxon>
        <taxon>Oceanospirillales</taxon>
        <taxon>Alcanivoracaceae</taxon>
        <taxon>Alcanivorax</taxon>
    </lineage>
</organism>
<sequence>MKQELPAVTQKRLGPQVPRRGHWLLARLGQLILRLMGWRIVGILPNVDTAVLAVAPHTSNIDGLIGLSAIQSLRVHVRFMGKHTLFEGRLGKLMYWLGGIPVNRESATDLVEQTVAVIQQAPCWLGIAPEGTRKGAERWKTGFYRIAEALDAPIVVLGFCYRRKQVRIVGTVQPSGDMERDLASMVEMLVDVVPRHPERISRPFNDKTPLP</sequence>
<reference evidence="5 6" key="1">
    <citation type="submission" date="2018-09" db="EMBL/GenBank/DDBJ databases">
        <title>Alcanivorax profundi sp. nov., isolated from 1000 m-depth seawater of the Mariana Trench.</title>
        <authorList>
            <person name="Liu J."/>
        </authorList>
    </citation>
    <scope>NUCLEOTIDE SEQUENCE [LARGE SCALE GENOMIC DNA]</scope>
    <source>
        <strain evidence="5 6">MTEO17</strain>
    </source>
</reference>
<dbReference type="RefSeq" id="WP_035481688.1">
    <property type="nucleotide sequence ID" value="NZ_QYYA01000001.1"/>
</dbReference>
<name>A0A418Y2P7_9GAMM</name>
<dbReference type="Pfam" id="PF01553">
    <property type="entry name" value="Acyltransferase"/>
    <property type="match status" value="1"/>
</dbReference>
<evidence type="ECO:0000256" key="3">
    <source>
        <dbReference type="ARBA" id="ARBA00023315"/>
    </source>
</evidence>
<protein>
    <submittedName>
        <fullName evidence="5">Acyltransferase</fullName>
    </submittedName>
</protein>
<dbReference type="SMART" id="SM00563">
    <property type="entry name" value="PlsC"/>
    <property type="match status" value="1"/>
</dbReference>
<comment type="caution">
    <text evidence="5">The sequence shown here is derived from an EMBL/GenBank/DDBJ whole genome shotgun (WGS) entry which is preliminary data.</text>
</comment>
<dbReference type="GO" id="GO:0006654">
    <property type="term" value="P:phosphatidic acid biosynthetic process"/>
    <property type="evidence" value="ECO:0007669"/>
    <property type="project" value="TreeGrafter"/>
</dbReference>
<comment type="pathway">
    <text evidence="1">Lipid metabolism.</text>
</comment>
<keyword evidence="2 5" id="KW-0808">Transferase</keyword>
<evidence type="ECO:0000256" key="1">
    <source>
        <dbReference type="ARBA" id="ARBA00005189"/>
    </source>
</evidence>
<dbReference type="OrthoDB" id="9796839at2"/>
<evidence type="ECO:0000256" key="2">
    <source>
        <dbReference type="ARBA" id="ARBA00022679"/>
    </source>
</evidence>
<dbReference type="Proteomes" id="UP000283734">
    <property type="component" value="Unassembled WGS sequence"/>
</dbReference>
<dbReference type="PANTHER" id="PTHR10434">
    <property type="entry name" value="1-ACYL-SN-GLYCEROL-3-PHOSPHATE ACYLTRANSFERASE"/>
    <property type="match status" value="1"/>
</dbReference>
<proteinExistence type="predicted"/>